<accession>A0AAU7U5E8</accession>
<organism evidence="2">
    <name type="scientific">Deinococcus sonorensis KR-87</name>
    <dbReference type="NCBI Taxonomy" id="694439"/>
    <lineage>
        <taxon>Bacteria</taxon>
        <taxon>Thermotogati</taxon>
        <taxon>Deinococcota</taxon>
        <taxon>Deinococci</taxon>
        <taxon>Deinococcales</taxon>
        <taxon>Deinococcaceae</taxon>
        <taxon>Deinococcus</taxon>
    </lineage>
</organism>
<sequence length="133" mass="14412">MRSLKLPVFVGLLLSACASQPAPGQDRVELWQGALVPRDAAPPHSWRLKMRESSDGSFGQAYELNRTDVTLVGPVLFHAYDGKILATVNLESGQHRMLLSRDGKVLAGSWEQIGTDGSTEAAGQAHFELVDVN</sequence>
<evidence type="ECO:0008006" key="3">
    <source>
        <dbReference type="Google" id="ProtNLM"/>
    </source>
</evidence>
<name>A0AAU7U5E8_9DEIO</name>
<dbReference type="EMBL" id="CP158297">
    <property type="protein sequence ID" value="XBV83546.1"/>
    <property type="molecule type" value="Genomic_DNA"/>
</dbReference>
<keyword evidence="2" id="KW-0614">Plasmid</keyword>
<reference evidence="2" key="1">
    <citation type="submission" date="2024-06" db="EMBL/GenBank/DDBJ databases">
        <title>Draft Genome Sequence of Deinococcus sonorensis Type Strain KR-87, a Biofilm Producing Representative of the Genus Deinococcus.</title>
        <authorList>
            <person name="Boren L.S."/>
            <person name="Grosso R.A."/>
            <person name="Hugenberg-Cox A.N."/>
            <person name="Hill J.T.E."/>
            <person name="Albert C.M."/>
            <person name="Tuohy J.M."/>
        </authorList>
    </citation>
    <scope>NUCLEOTIDE SEQUENCE</scope>
    <source>
        <strain evidence="2">KR-87</strain>
        <plasmid evidence="2">pDson01</plasmid>
    </source>
</reference>
<dbReference type="RefSeq" id="WP_350241108.1">
    <property type="nucleotide sequence ID" value="NZ_CP158297.1"/>
</dbReference>
<dbReference type="KEGG" id="dsc:ABOD76_02350"/>
<dbReference type="AlphaFoldDB" id="A0AAU7U5E8"/>
<evidence type="ECO:0000256" key="1">
    <source>
        <dbReference type="SAM" id="SignalP"/>
    </source>
</evidence>
<feature type="chain" id="PRO_5043414496" description="Lipoprotein" evidence="1">
    <location>
        <begin position="22"/>
        <end position="133"/>
    </location>
</feature>
<evidence type="ECO:0000313" key="2">
    <source>
        <dbReference type="EMBL" id="XBV83546.1"/>
    </source>
</evidence>
<keyword evidence="1" id="KW-0732">Signal</keyword>
<geneLocation type="plasmid" evidence="2">
    <name>pDson01</name>
</geneLocation>
<proteinExistence type="predicted"/>
<dbReference type="PROSITE" id="PS51257">
    <property type="entry name" value="PROKAR_LIPOPROTEIN"/>
    <property type="match status" value="1"/>
</dbReference>
<gene>
    <name evidence="2" type="ORF">ABOD76_02350</name>
</gene>
<protein>
    <recommendedName>
        <fullName evidence="3">Lipoprotein</fullName>
    </recommendedName>
</protein>
<feature type="signal peptide" evidence="1">
    <location>
        <begin position="1"/>
        <end position="21"/>
    </location>
</feature>